<sequence>MSSMRLLPFLLLLSLYTGRIFAQSVTPILVYKDANRYVETSAFATVLEDAKSEWSIQQVMGMPDSVFRRAQTSRLNLGNSESRFWVRFRIENKTEEDLYFLNVVPIIQYLELYVVNADGQVRSYPPSGILRPFENRTLPVHKINFHLGKNPKTLYFSVKSNRTLYFSNYIGTREVIDAYVSRDERIFLFCFGIYFILIIYNLVIYFYSRDKPFLWYSIFQLGSLYYFLYFSGLGFAYIWNDFLFMNKDSNIHVAASLIPACIFTMYFLNTRNLLPRFHVYLKALVIGYLGVLVVQLLGFVVFDNKLAQFFNFTTYLSLWVVAWVAYFKKHKTARFYLMGWTVYLFTVIMTVLFATNVIPAFASFSVDNYAINFGSIVEAIFLAFALADRVYEIRQQARSAQDLLLKQSADYELLVEKHNHLLNIQPNANTAENPIEVAQRLETLIQSIQTERDLIRKVSIPTIEGVILLPLSDIMYIEAMRSYAQFHLSNGKKIIASRPIGDFEDVLPDPTFFRIHKSHTVNLNYVERYIRGEGGSVILQNGSEIGVSRTAKAELLRRLQIS</sequence>
<keyword evidence="1" id="KW-0472">Membrane</keyword>
<dbReference type="OrthoDB" id="908626at2"/>
<feature type="transmembrane region" description="Helical" evidence="1">
    <location>
        <begin position="280"/>
        <end position="302"/>
    </location>
</feature>
<dbReference type="PANTHER" id="PTHR37299:SF1">
    <property type="entry name" value="STAGE 0 SPORULATION PROTEIN A HOMOLOG"/>
    <property type="match status" value="1"/>
</dbReference>
<keyword evidence="1" id="KW-1133">Transmembrane helix</keyword>
<reference evidence="3 4" key="1">
    <citation type="submission" date="2018-07" db="EMBL/GenBank/DDBJ databases">
        <title>Genome sequencing of Runella.</title>
        <authorList>
            <person name="Baek M.-G."/>
            <person name="Yi H."/>
        </authorList>
    </citation>
    <scope>NUCLEOTIDE SEQUENCE [LARGE SCALE GENOMIC DNA]</scope>
    <source>
        <strain evidence="3 4">HYN0085</strain>
    </source>
</reference>
<protein>
    <recommendedName>
        <fullName evidence="2">HTH LytTR-type domain-containing protein</fullName>
    </recommendedName>
</protein>
<dbReference type="InterPro" id="IPR011623">
    <property type="entry name" value="7TMR_DISM_rcpt_extracell_dom1"/>
</dbReference>
<accession>A0A344THP2</accession>
<feature type="transmembrane region" description="Helical" evidence="1">
    <location>
        <begin position="251"/>
        <end position="268"/>
    </location>
</feature>
<dbReference type="Proteomes" id="UP000251993">
    <property type="component" value="Chromosome"/>
</dbReference>
<dbReference type="InterPro" id="IPR007492">
    <property type="entry name" value="LytTR_DNA-bd_dom"/>
</dbReference>
<feature type="transmembrane region" description="Helical" evidence="1">
    <location>
        <begin position="186"/>
        <end position="207"/>
    </location>
</feature>
<dbReference type="Gene3D" id="2.40.50.1020">
    <property type="entry name" value="LytTr DNA-binding domain"/>
    <property type="match status" value="1"/>
</dbReference>
<evidence type="ECO:0000313" key="4">
    <source>
        <dbReference type="Proteomes" id="UP000251993"/>
    </source>
</evidence>
<dbReference type="InterPro" id="IPR046947">
    <property type="entry name" value="LytR-like"/>
</dbReference>
<dbReference type="KEGG" id="run:DR864_10635"/>
<dbReference type="PROSITE" id="PS50930">
    <property type="entry name" value="HTH_LYTTR"/>
    <property type="match status" value="1"/>
</dbReference>
<dbReference type="InterPro" id="IPR011622">
    <property type="entry name" value="7TMR_DISM_rcpt_extracell_dom2"/>
</dbReference>
<name>A0A344THP2_9BACT</name>
<dbReference type="EMBL" id="CP030850">
    <property type="protein sequence ID" value="AXE18163.1"/>
    <property type="molecule type" value="Genomic_DNA"/>
</dbReference>
<feature type="transmembrane region" description="Helical" evidence="1">
    <location>
        <begin position="308"/>
        <end position="327"/>
    </location>
</feature>
<dbReference type="Gene3D" id="2.60.40.2380">
    <property type="match status" value="1"/>
</dbReference>
<keyword evidence="1" id="KW-0812">Transmembrane</keyword>
<feature type="domain" description="HTH LytTR-type" evidence="2">
    <location>
        <begin position="464"/>
        <end position="561"/>
    </location>
</feature>
<evidence type="ECO:0000313" key="3">
    <source>
        <dbReference type="EMBL" id="AXE18163.1"/>
    </source>
</evidence>
<dbReference type="Pfam" id="PF04397">
    <property type="entry name" value="LytTR"/>
    <property type="match status" value="1"/>
</dbReference>
<feature type="transmembrane region" description="Helical" evidence="1">
    <location>
        <begin position="339"/>
        <end position="363"/>
    </location>
</feature>
<dbReference type="AlphaFoldDB" id="A0A344THP2"/>
<dbReference type="Pfam" id="PF07696">
    <property type="entry name" value="7TMR-DISMED2"/>
    <property type="match status" value="1"/>
</dbReference>
<dbReference type="SMART" id="SM00850">
    <property type="entry name" value="LytTR"/>
    <property type="match status" value="1"/>
</dbReference>
<keyword evidence="4" id="KW-1185">Reference proteome</keyword>
<organism evidence="3 4">
    <name type="scientific">Runella rosea</name>
    <dbReference type="NCBI Taxonomy" id="2259595"/>
    <lineage>
        <taxon>Bacteria</taxon>
        <taxon>Pseudomonadati</taxon>
        <taxon>Bacteroidota</taxon>
        <taxon>Cytophagia</taxon>
        <taxon>Cytophagales</taxon>
        <taxon>Spirosomataceae</taxon>
        <taxon>Runella</taxon>
    </lineage>
</organism>
<dbReference type="PANTHER" id="PTHR37299">
    <property type="entry name" value="TRANSCRIPTIONAL REGULATOR-RELATED"/>
    <property type="match status" value="1"/>
</dbReference>
<gene>
    <name evidence="3" type="ORF">DR864_10635</name>
</gene>
<feature type="transmembrane region" description="Helical" evidence="1">
    <location>
        <begin position="369"/>
        <end position="387"/>
    </location>
</feature>
<dbReference type="Pfam" id="PF07695">
    <property type="entry name" value="7TMR-DISM_7TM"/>
    <property type="match status" value="1"/>
</dbReference>
<dbReference type="GO" id="GO:0003677">
    <property type="term" value="F:DNA binding"/>
    <property type="evidence" value="ECO:0007669"/>
    <property type="project" value="InterPro"/>
</dbReference>
<feature type="transmembrane region" description="Helical" evidence="1">
    <location>
        <begin position="214"/>
        <end position="239"/>
    </location>
</feature>
<evidence type="ECO:0000256" key="1">
    <source>
        <dbReference type="SAM" id="Phobius"/>
    </source>
</evidence>
<dbReference type="GO" id="GO:0000156">
    <property type="term" value="F:phosphorelay response regulator activity"/>
    <property type="evidence" value="ECO:0007669"/>
    <property type="project" value="InterPro"/>
</dbReference>
<proteinExistence type="predicted"/>
<evidence type="ECO:0000259" key="2">
    <source>
        <dbReference type="PROSITE" id="PS50930"/>
    </source>
</evidence>